<evidence type="ECO:0000313" key="2">
    <source>
        <dbReference type="Proteomes" id="UP000002572"/>
    </source>
</evidence>
<dbReference type="STRING" id="653733.Selin_1392"/>
<dbReference type="OrthoDB" id="5402176at2"/>
<dbReference type="EMBL" id="CP002432">
    <property type="protein sequence ID" value="ADU66127.1"/>
    <property type="molecule type" value="Genomic_DNA"/>
</dbReference>
<accession>E6W691</accession>
<dbReference type="InParanoid" id="E6W691"/>
<name>E6W691_DESIS</name>
<dbReference type="KEGG" id="din:Selin_1392"/>
<dbReference type="Gene3D" id="3.30.1050.10">
    <property type="entry name" value="SCP2 sterol-binding domain"/>
    <property type="match status" value="1"/>
</dbReference>
<protein>
    <recommendedName>
        <fullName evidence="3">SCP2 domain-containing protein</fullName>
    </recommendedName>
</protein>
<evidence type="ECO:0008006" key="3">
    <source>
        <dbReference type="Google" id="ProtNLM"/>
    </source>
</evidence>
<dbReference type="AlphaFoldDB" id="E6W691"/>
<evidence type="ECO:0000313" key="1">
    <source>
        <dbReference type="EMBL" id="ADU66127.1"/>
    </source>
</evidence>
<dbReference type="InterPro" id="IPR036527">
    <property type="entry name" value="SCP2_sterol-bd_dom_sf"/>
</dbReference>
<dbReference type="Proteomes" id="UP000002572">
    <property type="component" value="Chromosome"/>
</dbReference>
<keyword evidence="2" id="KW-1185">Reference proteome</keyword>
<dbReference type="RefSeq" id="WP_013506008.1">
    <property type="nucleotide sequence ID" value="NC_014836.1"/>
</dbReference>
<gene>
    <name evidence="1" type="ordered locus">Selin_1392</name>
</gene>
<sequence>MIADIFASLDQHFQPQALQKPQSYYFSIDDQKKTVLLSPEGCRVEEGKTLENADCVCKTSAEFFLKVWNDCYQPSLSDFLTGRIKSNNPDMLKLFLRAFSK</sequence>
<reference evidence="1 2" key="1">
    <citation type="submission" date="2010-12" db="EMBL/GenBank/DDBJ databases">
        <title>Complete sequence of Desulfurispirillum indicum S5.</title>
        <authorList>
            <consortium name="US DOE Joint Genome Institute"/>
            <person name="Lucas S."/>
            <person name="Copeland A."/>
            <person name="Lapidus A."/>
            <person name="Cheng J.-F."/>
            <person name="Goodwin L."/>
            <person name="Pitluck S."/>
            <person name="Chertkov O."/>
            <person name="Held B."/>
            <person name="Detter J.C."/>
            <person name="Han C."/>
            <person name="Tapia R."/>
            <person name="Land M."/>
            <person name="Hauser L."/>
            <person name="Kyrpides N."/>
            <person name="Ivanova N."/>
            <person name="Mikhailova N."/>
            <person name="Haggblom M."/>
            <person name="Rauschenbach I."/>
            <person name="Bini E."/>
            <person name="Woyke T."/>
        </authorList>
    </citation>
    <scope>NUCLEOTIDE SEQUENCE [LARGE SCALE GENOMIC DNA]</scope>
    <source>
        <strain evidence="2">ATCC BAA-1389 / DSM 22839 / S5</strain>
    </source>
</reference>
<dbReference type="HOGENOM" id="CLU_175370_0_0_0"/>
<dbReference type="eggNOG" id="ENOG5033IC3">
    <property type="taxonomic scope" value="Bacteria"/>
</dbReference>
<proteinExistence type="predicted"/>
<organism evidence="1 2">
    <name type="scientific">Desulfurispirillum indicum (strain ATCC BAA-1389 / DSM 22839 / S5)</name>
    <dbReference type="NCBI Taxonomy" id="653733"/>
    <lineage>
        <taxon>Bacteria</taxon>
        <taxon>Pseudomonadati</taxon>
        <taxon>Chrysiogenota</taxon>
        <taxon>Chrysiogenia</taxon>
        <taxon>Chrysiogenales</taxon>
        <taxon>Chrysiogenaceae</taxon>
        <taxon>Desulfurispirillum</taxon>
    </lineage>
</organism>